<dbReference type="InterPro" id="IPR000335">
    <property type="entry name" value="Bleomycin-R"/>
</dbReference>
<evidence type="ECO:0000256" key="2">
    <source>
        <dbReference type="ARBA" id="ARBA00021572"/>
    </source>
</evidence>
<dbReference type="InterPro" id="IPR029068">
    <property type="entry name" value="Glyas_Bleomycin-R_OHBP_Dase"/>
</dbReference>
<dbReference type="Pfam" id="PF00903">
    <property type="entry name" value="Glyoxalase"/>
    <property type="match status" value="1"/>
</dbReference>
<dbReference type="GO" id="GO:0046677">
    <property type="term" value="P:response to antibiotic"/>
    <property type="evidence" value="ECO:0007669"/>
    <property type="project" value="UniProtKB-KW"/>
</dbReference>
<keyword evidence="3" id="KW-0046">Antibiotic resistance</keyword>
<dbReference type="InterPro" id="IPR004360">
    <property type="entry name" value="Glyas_Fos-R_dOase_dom"/>
</dbReference>
<dbReference type="PROSITE" id="PS51819">
    <property type="entry name" value="VOC"/>
    <property type="match status" value="1"/>
</dbReference>
<reference evidence="5" key="1">
    <citation type="submission" date="2020-08" db="EMBL/GenBank/DDBJ databases">
        <title>Sulfitobacter aestuariivivens sp. nov., isolated from a tidal flat.</title>
        <authorList>
            <person name="Park S."/>
            <person name="Yoon J.-H."/>
        </authorList>
    </citation>
    <scope>NUCLEOTIDE SEQUENCE</scope>
    <source>
        <strain evidence="5">TSTF-M16</strain>
    </source>
</reference>
<dbReference type="Gene3D" id="3.10.180.10">
    <property type="entry name" value="2,3-Dihydroxybiphenyl 1,2-Dioxygenase, domain 1"/>
    <property type="match status" value="1"/>
</dbReference>
<dbReference type="Proteomes" id="UP000635142">
    <property type="component" value="Unassembled WGS sequence"/>
</dbReference>
<dbReference type="AlphaFoldDB" id="A0A927D7Z6"/>
<evidence type="ECO:0000259" key="4">
    <source>
        <dbReference type="PROSITE" id="PS51819"/>
    </source>
</evidence>
<gene>
    <name evidence="5" type="ORF">H9Q16_19325</name>
</gene>
<dbReference type="SUPFAM" id="SSF54593">
    <property type="entry name" value="Glyoxalase/Bleomycin resistance protein/Dihydroxybiphenyl dioxygenase"/>
    <property type="match status" value="1"/>
</dbReference>
<evidence type="ECO:0000256" key="3">
    <source>
        <dbReference type="ARBA" id="ARBA00023251"/>
    </source>
</evidence>
<protein>
    <recommendedName>
        <fullName evidence="2">Bleomycin resistance protein</fullName>
    </recommendedName>
</protein>
<comment type="caution">
    <text evidence="5">The sequence shown here is derived from an EMBL/GenBank/DDBJ whole genome shotgun (WGS) entry which is preliminary data.</text>
</comment>
<name>A0A927D7Z6_9RHOB</name>
<organism evidence="5 6">
    <name type="scientific">Sulfitobacter aestuariivivens</name>
    <dbReference type="NCBI Taxonomy" id="2766981"/>
    <lineage>
        <taxon>Bacteria</taxon>
        <taxon>Pseudomonadati</taxon>
        <taxon>Pseudomonadota</taxon>
        <taxon>Alphaproteobacteria</taxon>
        <taxon>Rhodobacterales</taxon>
        <taxon>Roseobacteraceae</taxon>
        <taxon>Sulfitobacter</taxon>
    </lineage>
</organism>
<comment type="similarity">
    <text evidence="1">Belongs to the bleomycin resistance protein family.</text>
</comment>
<dbReference type="RefSeq" id="WP_191077110.1">
    <property type="nucleotide sequence ID" value="NZ_JACTAG010000003.1"/>
</dbReference>
<feature type="domain" description="VOC" evidence="4">
    <location>
        <begin position="1"/>
        <end position="118"/>
    </location>
</feature>
<dbReference type="InterPro" id="IPR037523">
    <property type="entry name" value="VOC_core"/>
</dbReference>
<accession>A0A927D7Z6</accession>
<keyword evidence="6" id="KW-1185">Reference proteome</keyword>
<proteinExistence type="inferred from homology"/>
<evidence type="ECO:0000313" key="5">
    <source>
        <dbReference type="EMBL" id="MBD3666096.1"/>
    </source>
</evidence>
<evidence type="ECO:0000313" key="6">
    <source>
        <dbReference type="Proteomes" id="UP000635142"/>
    </source>
</evidence>
<evidence type="ECO:0000256" key="1">
    <source>
        <dbReference type="ARBA" id="ARBA00011051"/>
    </source>
</evidence>
<sequence length="120" mass="13481">MLTSTNAILPTNDPDRTVAFYQSLGFVLHARHDSDYLVFAQNGVELHFAHDPEHVAETSDHAVYFHSDDVDTLSGAMAKLNWVAQGYPRFAPAQDRPWGMRELHVLDPDGHLIRIGQEVT</sequence>
<dbReference type="EMBL" id="JACTAG010000003">
    <property type="protein sequence ID" value="MBD3666096.1"/>
    <property type="molecule type" value="Genomic_DNA"/>
</dbReference>
<dbReference type="CDD" id="cd08349">
    <property type="entry name" value="BLMA_like"/>
    <property type="match status" value="1"/>
</dbReference>